<protein>
    <submittedName>
        <fullName evidence="1">Uncharacterized protein</fullName>
    </submittedName>
</protein>
<dbReference type="EMBL" id="BAABAO010000013">
    <property type="protein sequence ID" value="GAA4134816.1"/>
    <property type="molecule type" value="Genomic_DNA"/>
</dbReference>
<reference evidence="2" key="1">
    <citation type="journal article" date="2019" name="Int. J. Syst. Evol. Microbiol.">
        <title>The Global Catalogue of Microorganisms (GCM) 10K type strain sequencing project: providing services to taxonomists for standard genome sequencing and annotation.</title>
        <authorList>
            <consortium name="The Broad Institute Genomics Platform"/>
            <consortium name="The Broad Institute Genome Sequencing Center for Infectious Disease"/>
            <person name="Wu L."/>
            <person name="Ma J."/>
        </authorList>
    </citation>
    <scope>NUCLEOTIDE SEQUENCE [LARGE SCALE GENOMIC DNA]</scope>
    <source>
        <strain evidence="2">JCM 17386</strain>
    </source>
</reference>
<organism evidence="1 2">
    <name type="scientific">Flavobacterium chungbukense</name>
    <dbReference type="NCBI Taxonomy" id="877464"/>
    <lineage>
        <taxon>Bacteria</taxon>
        <taxon>Pseudomonadati</taxon>
        <taxon>Bacteroidota</taxon>
        <taxon>Flavobacteriia</taxon>
        <taxon>Flavobacteriales</taxon>
        <taxon>Flavobacteriaceae</taxon>
        <taxon>Flavobacterium</taxon>
    </lineage>
</organism>
<gene>
    <name evidence="1" type="ORF">GCM10022250_29670</name>
</gene>
<evidence type="ECO:0000313" key="2">
    <source>
        <dbReference type="Proteomes" id="UP001501333"/>
    </source>
</evidence>
<name>A0ABP7YF72_9FLAO</name>
<evidence type="ECO:0000313" key="1">
    <source>
        <dbReference type="EMBL" id="GAA4134816.1"/>
    </source>
</evidence>
<keyword evidence="2" id="KW-1185">Reference proteome</keyword>
<sequence length="94" mass="10369">METSSILSKILQLLASRYGTSCSLEELAELVHNSAGSLKQSENLAEPEKEIQAQVLESLLQLNDQGLIFLDSDTDWSVITIKGLLKAHNRILCN</sequence>
<comment type="caution">
    <text evidence="1">The sequence shown here is derived from an EMBL/GenBank/DDBJ whole genome shotgun (WGS) entry which is preliminary data.</text>
</comment>
<dbReference type="RefSeq" id="WP_229350814.1">
    <property type="nucleotide sequence ID" value="NZ_BAABAO010000013.1"/>
</dbReference>
<accession>A0ABP7YF72</accession>
<dbReference type="Proteomes" id="UP001501333">
    <property type="component" value="Unassembled WGS sequence"/>
</dbReference>
<proteinExistence type="predicted"/>